<dbReference type="InterPro" id="IPR000421">
    <property type="entry name" value="FA58C"/>
</dbReference>
<evidence type="ECO:0000313" key="2">
    <source>
        <dbReference type="EMBL" id="CAB9524923.1"/>
    </source>
</evidence>
<dbReference type="SUPFAM" id="SSF49785">
    <property type="entry name" value="Galactose-binding domain-like"/>
    <property type="match status" value="2"/>
</dbReference>
<dbReference type="PROSITE" id="PS50022">
    <property type="entry name" value="FA58C_3"/>
    <property type="match status" value="1"/>
</dbReference>
<comment type="caution">
    <text evidence="2">The sequence shown here is derived from an EMBL/GenBank/DDBJ whole genome shotgun (WGS) entry which is preliminary data.</text>
</comment>
<proteinExistence type="predicted"/>
<dbReference type="InterPro" id="IPR008979">
    <property type="entry name" value="Galactose-bd-like_sf"/>
</dbReference>
<dbReference type="EMBL" id="CAICTM010001603">
    <property type="protein sequence ID" value="CAB9524923.1"/>
    <property type="molecule type" value="Genomic_DNA"/>
</dbReference>
<evidence type="ECO:0000313" key="3">
    <source>
        <dbReference type="Proteomes" id="UP001153069"/>
    </source>
</evidence>
<sequence length="490" mass="55304">MVHGLELHSYWDDARRYCYQTTRKHGWYILDVYDTGPTWGPVETSAGITVRFPPIATRFIRYAKGRSDKNNGIHWAKIRVYGKDLKLLNLNSAKAILGPFEWANPQHAGGFIDGITERDSWAGAPTIGTNYTDTCGSPDNVPYITVDIGKVARLDAITLFKWWNDVGNATETYRRYCNQRLQLSIDGENWQTVLNTGASWWASESSGGNTVQFRPALARYVRHYLGRNTDNEYVHFIEMKAYGEYRNELDLSQSTVQLEAGKTWSLQHTGGLFDGDISQFAYKKSVGAASVSCTNPAWVTVELPHLAILDSVTLFHYYHDGRAYCNQWVELSTDGSTWQKVYSTGQGYGFSETALGYTIQFEPMDAMFVRHGLGGSDASVANDNHFTEKKMNGRYVKELPLDWANVELSSNVQWPTGILPQRVIDGLNSCDKWAEHAWIDRTPTTPTNTCATNFPQESDLPYLTVDLGRPAMLEAVRVWFYYCTAGRNST</sequence>
<dbReference type="AlphaFoldDB" id="A0A9N8HW63"/>
<dbReference type="Proteomes" id="UP001153069">
    <property type="component" value="Unassembled WGS sequence"/>
</dbReference>
<keyword evidence="3" id="KW-1185">Reference proteome</keyword>
<dbReference type="Pfam" id="PF00754">
    <property type="entry name" value="F5_F8_type_C"/>
    <property type="match status" value="1"/>
</dbReference>
<feature type="domain" description="F5/8 type C" evidence="1">
    <location>
        <begin position="121"/>
        <end position="244"/>
    </location>
</feature>
<reference evidence="2" key="1">
    <citation type="submission" date="2020-06" db="EMBL/GenBank/DDBJ databases">
        <authorList>
            <consortium name="Plant Systems Biology data submission"/>
        </authorList>
    </citation>
    <scope>NUCLEOTIDE SEQUENCE</scope>
    <source>
        <strain evidence="2">D6</strain>
    </source>
</reference>
<name>A0A9N8HW63_9STRA</name>
<dbReference type="Gene3D" id="2.60.120.260">
    <property type="entry name" value="Galactose-binding domain-like"/>
    <property type="match status" value="2"/>
</dbReference>
<protein>
    <submittedName>
        <fullName evidence="2">Secreted protein</fullName>
    </submittedName>
</protein>
<organism evidence="2 3">
    <name type="scientific">Seminavis robusta</name>
    <dbReference type="NCBI Taxonomy" id="568900"/>
    <lineage>
        <taxon>Eukaryota</taxon>
        <taxon>Sar</taxon>
        <taxon>Stramenopiles</taxon>
        <taxon>Ochrophyta</taxon>
        <taxon>Bacillariophyta</taxon>
        <taxon>Bacillariophyceae</taxon>
        <taxon>Bacillariophycidae</taxon>
        <taxon>Naviculales</taxon>
        <taxon>Naviculaceae</taxon>
        <taxon>Seminavis</taxon>
    </lineage>
</organism>
<evidence type="ECO:0000259" key="1">
    <source>
        <dbReference type="PROSITE" id="PS50022"/>
    </source>
</evidence>
<accession>A0A9N8HW63</accession>
<gene>
    <name evidence="2" type="ORF">SEMRO_1605_G285410.1</name>
</gene>